<sequence>MRYLAHAAFVIAASFAIIALLGQDFFNRWAGFLSIAAIPMMVMLNIFCGGDAPRQQPRTGLRLLAVATLAGAVVAGTVLVAVQGELATPSIVAVMFVIFGVVVMMWLALVFAGWPATAAKLGGWRTGLLLWTLAYVIAALLYPLLFDFTAFGPAGAGFEGWFPAWDCIVFCITTLGVIFALSLFEQMPLTVAHRLGQPWTGLITAVAVLLLAGLLMGTFTGLVGVDVVAFMVAGPVAFMFGVFMVTDVAGGRFLSHRPQPLRGLALLVASSLAGLVLYLAYGQAMALMAPGQSSGGPTYAAELWLANAMLSITFPVILIHMNLFDGWPLPGPGQGQTGRAPELRPEKGAQAYTGE</sequence>
<dbReference type="Proteomes" id="UP000477680">
    <property type="component" value="Chromosome"/>
</dbReference>
<keyword evidence="2" id="KW-1133">Transmembrane helix</keyword>
<keyword evidence="4" id="KW-1185">Reference proteome</keyword>
<keyword evidence="2" id="KW-0472">Membrane</keyword>
<evidence type="ECO:0000313" key="3">
    <source>
        <dbReference type="EMBL" id="QIB65084.1"/>
    </source>
</evidence>
<proteinExistence type="predicted"/>
<feature type="transmembrane region" description="Helical" evidence="2">
    <location>
        <begin position="301"/>
        <end position="319"/>
    </location>
</feature>
<feature type="transmembrane region" description="Helical" evidence="2">
    <location>
        <begin position="60"/>
        <end position="84"/>
    </location>
</feature>
<feature type="transmembrane region" description="Helical" evidence="2">
    <location>
        <begin position="162"/>
        <end position="184"/>
    </location>
</feature>
<feature type="transmembrane region" description="Helical" evidence="2">
    <location>
        <begin position="128"/>
        <end position="150"/>
    </location>
</feature>
<evidence type="ECO:0000256" key="2">
    <source>
        <dbReference type="SAM" id="Phobius"/>
    </source>
</evidence>
<accession>A0A6C0U6L2</accession>
<feature type="transmembrane region" description="Helical" evidence="2">
    <location>
        <begin position="29"/>
        <end position="48"/>
    </location>
</feature>
<dbReference type="EMBL" id="CP048711">
    <property type="protein sequence ID" value="QIB65084.1"/>
    <property type="molecule type" value="Genomic_DNA"/>
</dbReference>
<feature type="transmembrane region" description="Helical" evidence="2">
    <location>
        <begin position="261"/>
        <end position="281"/>
    </location>
</feature>
<name>A0A6C0U6L2_9GAMM</name>
<protein>
    <submittedName>
        <fullName evidence="3">Uncharacterized protein</fullName>
    </submittedName>
</protein>
<reference evidence="3 4" key="1">
    <citation type="submission" date="2020-02" db="EMBL/GenBank/DDBJ databases">
        <title>Genome sequencing for Kineobactrum sp. M2.</title>
        <authorList>
            <person name="Park S.-J."/>
        </authorList>
    </citation>
    <scope>NUCLEOTIDE SEQUENCE [LARGE SCALE GENOMIC DNA]</scope>
    <source>
        <strain evidence="3 4">M2</strain>
    </source>
</reference>
<organism evidence="3 4">
    <name type="scientific">Kineobactrum salinum</name>
    <dbReference type="NCBI Taxonomy" id="2708301"/>
    <lineage>
        <taxon>Bacteria</taxon>
        <taxon>Pseudomonadati</taxon>
        <taxon>Pseudomonadota</taxon>
        <taxon>Gammaproteobacteria</taxon>
        <taxon>Cellvibrionales</taxon>
        <taxon>Halieaceae</taxon>
        <taxon>Kineobactrum</taxon>
    </lineage>
</organism>
<feature type="transmembrane region" description="Helical" evidence="2">
    <location>
        <begin position="90"/>
        <end position="116"/>
    </location>
</feature>
<dbReference type="RefSeq" id="WP_163494327.1">
    <property type="nucleotide sequence ID" value="NZ_CP048711.1"/>
</dbReference>
<evidence type="ECO:0000256" key="1">
    <source>
        <dbReference type="SAM" id="MobiDB-lite"/>
    </source>
</evidence>
<dbReference type="KEGG" id="kim:G3T16_06390"/>
<gene>
    <name evidence="3" type="ORF">G3T16_06390</name>
</gene>
<keyword evidence="2" id="KW-0812">Transmembrane</keyword>
<dbReference type="AlphaFoldDB" id="A0A6C0U6L2"/>
<evidence type="ECO:0000313" key="4">
    <source>
        <dbReference type="Proteomes" id="UP000477680"/>
    </source>
</evidence>
<feature type="transmembrane region" description="Helical" evidence="2">
    <location>
        <begin position="196"/>
        <end position="216"/>
    </location>
</feature>
<feature type="transmembrane region" description="Helical" evidence="2">
    <location>
        <begin position="228"/>
        <end position="249"/>
    </location>
</feature>
<feature type="region of interest" description="Disordered" evidence="1">
    <location>
        <begin position="333"/>
        <end position="355"/>
    </location>
</feature>